<dbReference type="Pfam" id="PF00091">
    <property type="entry name" value="Tubulin"/>
    <property type="match status" value="1"/>
</dbReference>
<keyword evidence="8" id="KW-1185">Reference proteome</keyword>
<organism evidence="8 9">
    <name type="scientific">Frankliniella occidentalis</name>
    <name type="common">Western flower thrips</name>
    <name type="synonym">Euthrips occidentalis</name>
    <dbReference type="NCBI Taxonomy" id="133901"/>
    <lineage>
        <taxon>Eukaryota</taxon>
        <taxon>Metazoa</taxon>
        <taxon>Ecdysozoa</taxon>
        <taxon>Arthropoda</taxon>
        <taxon>Hexapoda</taxon>
        <taxon>Insecta</taxon>
        <taxon>Pterygota</taxon>
        <taxon>Neoptera</taxon>
        <taxon>Paraneoptera</taxon>
        <taxon>Thysanoptera</taxon>
        <taxon>Terebrantia</taxon>
        <taxon>Thripoidea</taxon>
        <taxon>Thripidae</taxon>
        <taxon>Frankliniella</taxon>
    </lineage>
</organism>
<evidence type="ECO:0000256" key="2">
    <source>
        <dbReference type="ARBA" id="ARBA00022701"/>
    </source>
</evidence>
<feature type="domain" description="Tubulin/FtsZ 2-layer sandwich" evidence="7">
    <location>
        <begin position="271"/>
        <end position="402"/>
    </location>
</feature>
<dbReference type="RefSeq" id="XP_026278772.1">
    <property type="nucleotide sequence ID" value="XM_026422987.2"/>
</dbReference>
<dbReference type="GO" id="GO:0005525">
    <property type="term" value="F:GTP binding"/>
    <property type="evidence" value="ECO:0007669"/>
    <property type="project" value="UniProtKB-UniRule"/>
</dbReference>
<sequence>MSEFITVQVGQCGNQIGGAFWPLALQEHGIATSKPITQQQRSRYNDAFHSFFWSPSDVTGASYKTLHDLESAKVKARAVLIDMEDSVVARFRRGPLRKLFDETLLLTNYPGSGNNWAEGHHTHGSSYESRIVEVIRRAVERCDHLHGFLLMFSVGGGTGSGLGTATLKLLSDYFPDVERFVTCVYPSGHEDVVTAPYNVVLATNILLEYATCVLPADNKSLLDICAYLQNRKESNESAKAVAASSPYEDMNSVIVNMLLNFTSGSRFPGSLNVDMSELSTNMVPYPKLNFLSCGLTPLGFSSSQILPVPKQVEPWARDHQLLKIDPLAGTLLGATLLSRGNVTLSDLRYNVSRLQNKGKFIPWNQDAIKVGLCSVAPTGHPAAHLSLLNSTSMGGFFSHIGGQFDRLYRRKAHIHHYLQVDGFSNSEFVLSRQSLLDCTSHYQHLTTTQNAVLDRLQVV</sequence>
<dbReference type="InterPro" id="IPR004057">
    <property type="entry name" value="Epsilon_tubulin"/>
</dbReference>
<feature type="domain" description="Tubulin/FtsZ GTPase" evidence="6">
    <location>
        <begin position="63"/>
        <end position="269"/>
    </location>
</feature>
<dbReference type="SMART" id="SM00865">
    <property type="entry name" value="Tubulin_C"/>
    <property type="match status" value="1"/>
</dbReference>
<name>A0A6J1SCJ5_FRAOC</name>
<evidence type="ECO:0000313" key="8">
    <source>
        <dbReference type="Proteomes" id="UP000504606"/>
    </source>
</evidence>
<dbReference type="Gene3D" id="1.10.287.600">
    <property type="entry name" value="Helix hairpin bin"/>
    <property type="match status" value="1"/>
</dbReference>
<evidence type="ECO:0000259" key="7">
    <source>
        <dbReference type="SMART" id="SM00865"/>
    </source>
</evidence>
<evidence type="ECO:0000256" key="5">
    <source>
        <dbReference type="RuleBase" id="RU000352"/>
    </source>
</evidence>
<accession>A0A6J1SCJ5</accession>
<dbReference type="InterPro" id="IPR017975">
    <property type="entry name" value="Tubulin_CS"/>
</dbReference>
<evidence type="ECO:0000313" key="9">
    <source>
        <dbReference type="RefSeq" id="XP_026278772.1"/>
    </source>
</evidence>
<dbReference type="OrthoDB" id="1662883at2759"/>
<dbReference type="InterPro" id="IPR008280">
    <property type="entry name" value="Tub_FtsZ_C"/>
</dbReference>
<dbReference type="PANTHER" id="PTHR11588">
    <property type="entry name" value="TUBULIN"/>
    <property type="match status" value="1"/>
</dbReference>
<dbReference type="SUPFAM" id="SSF55307">
    <property type="entry name" value="Tubulin C-terminal domain-like"/>
    <property type="match status" value="1"/>
</dbReference>
<comment type="similarity">
    <text evidence="1 5">Belongs to the tubulin family.</text>
</comment>
<evidence type="ECO:0000256" key="3">
    <source>
        <dbReference type="ARBA" id="ARBA00022741"/>
    </source>
</evidence>
<dbReference type="InterPro" id="IPR018316">
    <property type="entry name" value="Tubulin/FtsZ_2-layer-sand-dom"/>
</dbReference>
<dbReference type="Pfam" id="PF03953">
    <property type="entry name" value="Tubulin_C"/>
    <property type="match status" value="1"/>
</dbReference>
<dbReference type="SMART" id="SM00864">
    <property type="entry name" value="Tubulin"/>
    <property type="match status" value="1"/>
</dbReference>
<evidence type="ECO:0000256" key="4">
    <source>
        <dbReference type="ARBA" id="ARBA00023134"/>
    </source>
</evidence>
<gene>
    <name evidence="9" type="primary">LOC113206760</name>
</gene>
<dbReference type="PROSITE" id="PS00227">
    <property type="entry name" value="TUBULIN"/>
    <property type="match status" value="1"/>
</dbReference>
<dbReference type="GO" id="GO:0007017">
    <property type="term" value="P:microtubule-based process"/>
    <property type="evidence" value="ECO:0007669"/>
    <property type="project" value="InterPro"/>
</dbReference>
<dbReference type="GeneID" id="113206760"/>
<dbReference type="PRINTS" id="PR01161">
    <property type="entry name" value="TUBULIN"/>
</dbReference>
<reference evidence="9" key="1">
    <citation type="submission" date="2025-08" db="UniProtKB">
        <authorList>
            <consortium name="RefSeq"/>
        </authorList>
    </citation>
    <scope>IDENTIFICATION</scope>
    <source>
        <tissue evidence="9">Whole organism</tissue>
    </source>
</reference>
<dbReference type="Gene3D" id="3.40.50.1440">
    <property type="entry name" value="Tubulin/FtsZ, GTPase domain"/>
    <property type="match status" value="1"/>
</dbReference>
<dbReference type="InterPro" id="IPR036525">
    <property type="entry name" value="Tubulin/FtsZ_GTPase_sf"/>
</dbReference>
<dbReference type="AlphaFoldDB" id="A0A6J1SCJ5"/>
<keyword evidence="4 5" id="KW-0342">GTP-binding</keyword>
<dbReference type="InterPro" id="IPR003008">
    <property type="entry name" value="Tubulin_FtsZ_GTPase"/>
</dbReference>
<dbReference type="KEGG" id="foc:113206760"/>
<dbReference type="InterPro" id="IPR023123">
    <property type="entry name" value="Tubulin_C"/>
</dbReference>
<dbReference type="Proteomes" id="UP000504606">
    <property type="component" value="Unplaced"/>
</dbReference>
<evidence type="ECO:0000256" key="1">
    <source>
        <dbReference type="ARBA" id="ARBA00009636"/>
    </source>
</evidence>
<protein>
    <submittedName>
        <fullName evidence="9">Tubulin epsilon chain-like isoform X1</fullName>
    </submittedName>
</protein>
<dbReference type="PRINTS" id="PR01519">
    <property type="entry name" value="EPSLNTUBULIN"/>
</dbReference>
<dbReference type="GO" id="GO:0005874">
    <property type="term" value="C:microtubule"/>
    <property type="evidence" value="ECO:0007669"/>
    <property type="project" value="UniProtKB-KW"/>
</dbReference>
<proteinExistence type="inferred from homology"/>
<evidence type="ECO:0000259" key="6">
    <source>
        <dbReference type="SMART" id="SM00864"/>
    </source>
</evidence>
<dbReference type="InterPro" id="IPR000217">
    <property type="entry name" value="Tubulin"/>
</dbReference>
<dbReference type="SUPFAM" id="SSF52490">
    <property type="entry name" value="Tubulin nucleotide-binding domain-like"/>
    <property type="match status" value="1"/>
</dbReference>
<keyword evidence="3 5" id="KW-0547">Nucleotide-binding</keyword>
<keyword evidence="2 5" id="KW-0493">Microtubule</keyword>